<keyword evidence="1" id="KW-0472">Membrane</keyword>
<feature type="transmembrane region" description="Helical" evidence="1">
    <location>
        <begin position="75"/>
        <end position="94"/>
    </location>
</feature>
<organism evidence="2 3">
    <name type="scientific">Pseudarthrobacter polychromogenes</name>
    <dbReference type="NCBI Taxonomy" id="1676"/>
    <lineage>
        <taxon>Bacteria</taxon>
        <taxon>Bacillati</taxon>
        <taxon>Actinomycetota</taxon>
        <taxon>Actinomycetes</taxon>
        <taxon>Micrococcales</taxon>
        <taxon>Micrococcaceae</taxon>
        <taxon>Pseudarthrobacter</taxon>
    </lineage>
</organism>
<gene>
    <name evidence="2" type="ORF">GCM10011577_05490</name>
</gene>
<proteinExistence type="predicted"/>
<protein>
    <submittedName>
        <fullName evidence="2">Uncharacterized protein</fullName>
    </submittedName>
</protein>
<comment type="caution">
    <text evidence="2">The sequence shown here is derived from an EMBL/GenBank/DDBJ whole genome shotgun (WGS) entry which is preliminary data.</text>
</comment>
<evidence type="ECO:0000313" key="3">
    <source>
        <dbReference type="Proteomes" id="UP000596938"/>
    </source>
</evidence>
<dbReference type="EMBL" id="BMKU01000001">
    <property type="protein sequence ID" value="GGG86436.1"/>
    <property type="molecule type" value="Genomic_DNA"/>
</dbReference>
<feature type="transmembrane region" description="Helical" evidence="1">
    <location>
        <begin position="42"/>
        <end position="63"/>
    </location>
</feature>
<accession>A0ABQ1XEF1</accession>
<sequence length="109" mass="11798">MIKSIAWTAGEAYGQVHDSKIEQARRPCGRTRRVNGLMRQRNFPSAGGLCVGALILAISLIAQPGDPNSVIVRDLLITFSAVFTGANAVGLLEIRRRQEAPDVLTKKPT</sequence>
<keyword evidence="3" id="KW-1185">Reference proteome</keyword>
<name>A0ABQ1XEF1_9MICC</name>
<evidence type="ECO:0000313" key="2">
    <source>
        <dbReference type="EMBL" id="GGG86436.1"/>
    </source>
</evidence>
<keyword evidence="1" id="KW-0812">Transmembrane</keyword>
<dbReference type="RefSeq" id="WP_188808946.1">
    <property type="nucleotide sequence ID" value="NZ_BAAAWV010000001.1"/>
</dbReference>
<evidence type="ECO:0000256" key="1">
    <source>
        <dbReference type="SAM" id="Phobius"/>
    </source>
</evidence>
<keyword evidence="1" id="KW-1133">Transmembrane helix</keyword>
<reference evidence="3" key="1">
    <citation type="journal article" date="2019" name="Int. J. Syst. Evol. Microbiol.">
        <title>The Global Catalogue of Microorganisms (GCM) 10K type strain sequencing project: providing services to taxonomists for standard genome sequencing and annotation.</title>
        <authorList>
            <consortium name="The Broad Institute Genomics Platform"/>
            <consortium name="The Broad Institute Genome Sequencing Center for Infectious Disease"/>
            <person name="Wu L."/>
            <person name="Ma J."/>
        </authorList>
    </citation>
    <scope>NUCLEOTIDE SEQUENCE [LARGE SCALE GENOMIC DNA]</scope>
    <source>
        <strain evidence="3">CGMCC 1.1927</strain>
    </source>
</reference>
<dbReference type="Proteomes" id="UP000596938">
    <property type="component" value="Unassembled WGS sequence"/>
</dbReference>